<evidence type="ECO:0000256" key="1">
    <source>
        <dbReference type="SAM" id="MobiDB-lite"/>
    </source>
</evidence>
<proteinExistence type="predicted"/>
<accession>A0A086K8S8</accession>
<dbReference type="Proteomes" id="UP000028828">
    <property type="component" value="Unassembled WGS sequence"/>
</dbReference>
<name>A0A086K8S8_TOXGO</name>
<reference evidence="2 3" key="1">
    <citation type="submission" date="2014-03" db="EMBL/GenBank/DDBJ databases">
        <authorList>
            <person name="Sibley D."/>
            <person name="Venepally P."/>
            <person name="Karamycheva S."/>
            <person name="Hadjithomas M."/>
            <person name="Khan A."/>
            <person name="Brunk B."/>
            <person name="Roos D."/>
            <person name="Caler E."/>
            <person name="Lorenzi H."/>
        </authorList>
    </citation>
    <scope>NUCLEOTIDE SEQUENCE [LARGE SCALE GENOMIC DNA]</scope>
    <source>
        <strain evidence="3">p89</strain>
    </source>
</reference>
<gene>
    <name evidence="2" type="ORF">TGP89_310177</name>
</gene>
<evidence type="ECO:0000313" key="2">
    <source>
        <dbReference type="EMBL" id="KFG40796.1"/>
    </source>
</evidence>
<organism evidence="2 3">
    <name type="scientific">Toxoplasma gondii p89</name>
    <dbReference type="NCBI Taxonomy" id="943119"/>
    <lineage>
        <taxon>Eukaryota</taxon>
        <taxon>Sar</taxon>
        <taxon>Alveolata</taxon>
        <taxon>Apicomplexa</taxon>
        <taxon>Conoidasida</taxon>
        <taxon>Coccidia</taxon>
        <taxon>Eucoccidiorida</taxon>
        <taxon>Eimeriorina</taxon>
        <taxon>Sarcocystidae</taxon>
        <taxon>Toxoplasma</taxon>
    </lineage>
</organism>
<sequence length="181" mass="19994">MRSRIPPTCPASPDYHHGLSSFEVAKNDNEKNFLAKSPTALIDGASPRLSAVPILNNEKRQRTLQNTRISDGVLFFRASENFPPMNVSDGKPHQTEAQDAPGHAMKVNAGSNAQPFPTTPVGIMSEKVKQSPTKSSRGCGCRRRFSVRDEKPRKQQAGTATKERKWPAILPDVFLRRTTSI</sequence>
<feature type="region of interest" description="Disordered" evidence="1">
    <location>
        <begin position="105"/>
        <end position="164"/>
    </location>
</feature>
<comment type="caution">
    <text evidence="2">The sequence shown here is derived from an EMBL/GenBank/DDBJ whole genome shotgun (WGS) entry which is preliminary data.</text>
</comment>
<protein>
    <submittedName>
        <fullName evidence="2">Uncharacterized protein</fullName>
    </submittedName>
</protein>
<dbReference type="AlphaFoldDB" id="A0A086K8S8"/>
<dbReference type="OrthoDB" id="10300584at2759"/>
<dbReference type="EMBL" id="AEYI02001161">
    <property type="protein sequence ID" value="KFG40796.1"/>
    <property type="molecule type" value="Genomic_DNA"/>
</dbReference>
<evidence type="ECO:0000313" key="3">
    <source>
        <dbReference type="Proteomes" id="UP000028828"/>
    </source>
</evidence>
<dbReference type="VEuPathDB" id="ToxoDB:TGP89_310177"/>